<dbReference type="EMBL" id="JBHSMR010000013">
    <property type="protein sequence ID" value="MFC5480329.1"/>
    <property type="molecule type" value="Genomic_DNA"/>
</dbReference>
<dbReference type="Pfam" id="PF14081">
    <property type="entry name" value="DUF4262"/>
    <property type="match status" value="1"/>
</dbReference>
<dbReference type="Proteomes" id="UP001596101">
    <property type="component" value="Unassembled WGS sequence"/>
</dbReference>
<dbReference type="InterPro" id="IPR025358">
    <property type="entry name" value="DUF4262"/>
</dbReference>
<sequence>MTTHTHSFASWPFADPVDTVSYCTAKVAHERLPVLQVAHDWDGDWQFLDATTEEPGECVLLCLGCVVERDATLAEISDLPRGHGAFRPFVGAPWECWEKPHEADPGEEKALSDIAEHGLHIINVCGEDDLPPFSYSLGIEQSLNLPELIVVGLRAEVGQSVINACYEQMRSGTPIASGMRVSGLLGGDFECLLGEVSDTNRKQYMGWTSWLYKDAGFRAYQIIFPNTSGVFPWEAEASNWFRNWQPLLAD</sequence>
<reference evidence="2" key="1">
    <citation type="journal article" date="2019" name="Int. J. Syst. Evol. Microbiol.">
        <title>The Global Catalogue of Microorganisms (GCM) 10K type strain sequencing project: providing services to taxonomists for standard genome sequencing and annotation.</title>
        <authorList>
            <consortium name="The Broad Institute Genomics Platform"/>
            <consortium name="The Broad Institute Genome Sequencing Center for Infectious Disease"/>
            <person name="Wu L."/>
            <person name="Ma J."/>
        </authorList>
    </citation>
    <scope>NUCLEOTIDE SEQUENCE [LARGE SCALE GENOMIC DNA]</scope>
    <source>
        <strain evidence="2">CCUG 43111</strain>
    </source>
</reference>
<comment type="caution">
    <text evidence="1">The sequence shown here is derived from an EMBL/GenBank/DDBJ whole genome shotgun (WGS) entry which is preliminary data.</text>
</comment>
<protein>
    <submittedName>
        <fullName evidence="1">DUF4262 domain-containing protein</fullName>
    </submittedName>
</protein>
<proteinExistence type="predicted"/>
<accession>A0ABW0MQ17</accession>
<name>A0ABW0MQ17_9BURK</name>
<organism evidence="1 2">
    <name type="scientific">Massilia suwonensis</name>
    <dbReference type="NCBI Taxonomy" id="648895"/>
    <lineage>
        <taxon>Bacteria</taxon>
        <taxon>Pseudomonadati</taxon>
        <taxon>Pseudomonadota</taxon>
        <taxon>Betaproteobacteria</taxon>
        <taxon>Burkholderiales</taxon>
        <taxon>Oxalobacteraceae</taxon>
        <taxon>Telluria group</taxon>
        <taxon>Massilia</taxon>
    </lineage>
</organism>
<gene>
    <name evidence="1" type="ORF">ACFPQ5_19185</name>
</gene>
<keyword evidence="2" id="KW-1185">Reference proteome</keyword>
<dbReference type="RefSeq" id="WP_379759449.1">
    <property type="nucleotide sequence ID" value="NZ_JBHSMR010000013.1"/>
</dbReference>
<evidence type="ECO:0000313" key="1">
    <source>
        <dbReference type="EMBL" id="MFC5480329.1"/>
    </source>
</evidence>
<evidence type="ECO:0000313" key="2">
    <source>
        <dbReference type="Proteomes" id="UP001596101"/>
    </source>
</evidence>